<name>A0A3N2CS08_9ACTN</name>
<keyword evidence="1" id="KW-0472">Membrane</keyword>
<dbReference type="Proteomes" id="UP000281738">
    <property type="component" value="Unassembled WGS sequence"/>
</dbReference>
<evidence type="ECO:0000256" key="1">
    <source>
        <dbReference type="SAM" id="Phobius"/>
    </source>
</evidence>
<feature type="transmembrane region" description="Helical" evidence="1">
    <location>
        <begin position="21"/>
        <end position="43"/>
    </location>
</feature>
<keyword evidence="3" id="KW-1185">Reference proteome</keyword>
<evidence type="ECO:0000313" key="2">
    <source>
        <dbReference type="EMBL" id="ROR90300.1"/>
    </source>
</evidence>
<keyword evidence="1" id="KW-1133">Transmembrane helix</keyword>
<accession>A0A3N2CS08</accession>
<dbReference type="EMBL" id="RKHO01000001">
    <property type="protein sequence ID" value="ROR90300.1"/>
    <property type="molecule type" value="Genomic_DNA"/>
</dbReference>
<gene>
    <name evidence="2" type="ORF">EDD33_1136</name>
</gene>
<keyword evidence="1" id="KW-0812">Transmembrane</keyword>
<comment type="caution">
    <text evidence="2">The sequence shown here is derived from an EMBL/GenBank/DDBJ whole genome shotgun (WGS) entry which is preliminary data.</text>
</comment>
<proteinExistence type="predicted"/>
<sequence>MRRLRRGQPPVRRARPTSARRALLTGLLRGVIVWALFAVSYVVPTVLLAPSLGVRLL</sequence>
<organism evidence="2 3">
    <name type="scientific">Nocardioides aurantiacus</name>
    <dbReference type="NCBI Taxonomy" id="86796"/>
    <lineage>
        <taxon>Bacteria</taxon>
        <taxon>Bacillati</taxon>
        <taxon>Actinomycetota</taxon>
        <taxon>Actinomycetes</taxon>
        <taxon>Propionibacteriales</taxon>
        <taxon>Nocardioidaceae</taxon>
        <taxon>Nocardioides</taxon>
    </lineage>
</organism>
<protein>
    <submittedName>
        <fullName evidence="2">Uncharacterized protein</fullName>
    </submittedName>
</protein>
<evidence type="ECO:0000313" key="3">
    <source>
        <dbReference type="Proteomes" id="UP000281738"/>
    </source>
</evidence>
<dbReference type="AlphaFoldDB" id="A0A3N2CS08"/>
<reference evidence="2 3" key="1">
    <citation type="submission" date="2018-11" db="EMBL/GenBank/DDBJ databases">
        <title>Sequencing the genomes of 1000 actinobacteria strains.</title>
        <authorList>
            <person name="Klenk H.-P."/>
        </authorList>
    </citation>
    <scope>NUCLEOTIDE SEQUENCE [LARGE SCALE GENOMIC DNA]</scope>
    <source>
        <strain evidence="2 3">DSM 12652</strain>
    </source>
</reference>